<organism evidence="11 12">
    <name type="scientific">Corallincola platygyrae</name>
    <dbReference type="NCBI Taxonomy" id="1193278"/>
    <lineage>
        <taxon>Bacteria</taxon>
        <taxon>Pseudomonadati</taxon>
        <taxon>Pseudomonadota</taxon>
        <taxon>Gammaproteobacteria</taxon>
        <taxon>Alteromonadales</taxon>
        <taxon>Psychromonadaceae</taxon>
        <taxon>Corallincola</taxon>
    </lineage>
</organism>
<evidence type="ECO:0000313" key="11">
    <source>
        <dbReference type="EMBL" id="MFD2094789.1"/>
    </source>
</evidence>
<dbReference type="Pfam" id="PF13677">
    <property type="entry name" value="MotB_plug"/>
    <property type="match status" value="1"/>
</dbReference>
<feature type="region of interest" description="Disordered" evidence="8">
    <location>
        <begin position="277"/>
        <end position="296"/>
    </location>
</feature>
<dbReference type="InterPro" id="IPR050330">
    <property type="entry name" value="Bact_OuterMem_StrucFunc"/>
</dbReference>
<comment type="subcellular location">
    <subcellularLocation>
        <location evidence="1">Cell membrane</location>
        <topology evidence="1">Single-pass membrane protein</topology>
    </subcellularLocation>
</comment>
<evidence type="ECO:0000256" key="3">
    <source>
        <dbReference type="ARBA" id="ARBA00022475"/>
    </source>
</evidence>
<evidence type="ECO:0000256" key="1">
    <source>
        <dbReference type="ARBA" id="ARBA00004162"/>
    </source>
</evidence>
<evidence type="ECO:0000256" key="5">
    <source>
        <dbReference type="ARBA" id="ARBA00022989"/>
    </source>
</evidence>
<accession>A0ABW4XLC0</accession>
<comment type="similarity">
    <text evidence="2">Belongs to the MotB family.</text>
</comment>
<evidence type="ECO:0000256" key="2">
    <source>
        <dbReference type="ARBA" id="ARBA00008914"/>
    </source>
</evidence>
<evidence type="ECO:0000256" key="9">
    <source>
        <dbReference type="SAM" id="Phobius"/>
    </source>
</evidence>
<keyword evidence="11" id="KW-0966">Cell projection</keyword>
<comment type="caution">
    <text evidence="11">The sequence shown here is derived from an EMBL/GenBank/DDBJ whole genome shotgun (WGS) entry which is preliminary data.</text>
</comment>
<keyword evidence="6 7" id="KW-0472">Membrane</keyword>
<dbReference type="PROSITE" id="PS51123">
    <property type="entry name" value="OMPA_2"/>
    <property type="match status" value="1"/>
</dbReference>
<name>A0ABW4XLC0_9GAMM</name>
<evidence type="ECO:0000256" key="4">
    <source>
        <dbReference type="ARBA" id="ARBA00022692"/>
    </source>
</evidence>
<keyword evidence="5 9" id="KW-1133">Transmembrane helix</keyword>
<dbReference type="InterPro" id="IPR036737">
    <property type="entry name" value="OmpA-like_sf"/>
</dbReference>
<dbReference type="InterPro" id="IPR006665">
    <property type="entry name" value="OmpA-like"/>
</dbReference>
<dbReference type="PANTHER" id="PTHR30329:SF20">
    <property type="entry name" value="EXPORTED PROTEIN"/>
    <property type="match status" value="1"/>
</dbReference>
<gene>
    <name evidence="11" type="ORF">ACFSJ3_02250</name>
</gene>
<evidence type="ECO:0000256" key="8">
    <source>
        <dbReference type="SAM" id="MobiDB-lite"/>
    </source>
</evidence>
<dbReference type="CDD" id="cd07185">
    <property type="entry name" value="OmpA_C-like"/>
    <property type="match status" value="1"/>
</dbReference>
<dbReference type="Proteomes" id="UP001597380">
    <property type="component" value="Unassembled WGS sequence"/>
</dbReference>
<dbReference type="Pfam" id="PF00691">
    <property type="entry name" value="OmpA"/>
    <property type="match status" value="1"/>
</dbReference>
<evidence type="ECO:0000256" key="6">
    <source>
        <dbReference type="ARBA" id="ARBA00023136"/>
    </source>
</evidence>
<keyword evidence="11" id="KW-0282">Flagellum</keyword>
<dbReference type="InterPro" id="IPR025713">
    <property type="entry name" value="MotB-like_N_dom"/>
</dbReference>
<feature type="compositionally biased region" description="Acidic residues" evidence="8">
    <location>
        <begin position="278"/>
        <end position="288"/>
    </location>
</feature>
<reference evidence="12" key="1">
    <citation type="journal article" date="2019" name="Int. J. Syst. Evol. Microbiol.">
        <title>The Global Catalogue of Microorganisms (GCM) 10K type strain sequencing project: providing services to taxonomists for standard genome sequencing and annotation.</title>
        <authorList>
            <consortium name="The Broad Institute Genomics Platform"/>
            <consortium name="The Broad Institute Genome Sequencing Center for Infectious Disease"/>
            <person name="Wu L."/>
            <person name="Ma J."/>
        </authorList>
    </citation>
    <scope>NUCLEOTIDE SEQUENCE [LARGE SCALE GENOMIC DNA]</scope>
    <source>
        <strain evidence="12">CGMCC 1.10992</strain>
    </source>
</reference>
<keyword evidence="12" id="KW-1185">Reference proteome</keyword>
<feature type="domain" description="OmpA-like" evidence="10">
    <location>
        <begin position="143"/>
        <end position="262"/>
    </location>
</feature>
<evidence type="ECO:0000259" key="10">
    <source>
        <dbReference type="PROSITE" id="PS51123"/>
    </source>
</evidence>
<dbReference type="PANTHER" id="PTHR30329">
    <property type="entry name" value="STATOR ELEMENT OF FLAGELLAR MOTOR COMPLEX"/>
    <property type="match status" value="1"/>
</dbReference>
<keyword evidence="11" id="KW-0969">Cilium</keyword>
<sequence>MYRYRRRHLTEDHENLDRWLVSYADYMTLMFAFFVVLYAMAMINNEKFEQLSHTLGEVFSQQKDPGKGATGEGVLTEVKDSEIPLHGESLLESKGAKPVDSDTQLTSLDKELTGTPLSELKEQLDEALLPVVESGLADVELIGDWLVIELKSGLLFPSGSAALGPNAEPILSSVSDTLAKSQNYLRVRGYTDDIPIRNEQFSSNWELSVARATSVLRLMERQIQPERLAIEAYGPYQPKVSNDTADGRATNRRVVIAVSQYAWAPEVFIANESRELADETPAEVDEPAQADATVDEGKSKIRFVRLPNGALRITTRED</sequence>
<dbReference type="RefSeq" id="WP_345338213.1">
    <property type="nucleotide sequence ID" value="NZ_BAABLI010000004.1"/>
</dbReference>
<evidence type="ECO:0000313" key="12">
    <source>
        <dbReference type="Proteomes" id="UP001597380"/>
    </source>
</evidence>
<protein>
    <submittedName>
        <fullName evidence="11">Flagellar motor protein MotB</fullName>
    </submittedName>
</protein>
<keyword evidence="3" id="KW-1003">Cell membrane</keyword>
<keyword evidence="4 9" id="KW-0812">Transmembrane</keyword>
<dbReference type="SUPFAM" id="SSF103088">
    <property type="entry name" value="OmpA-like"/>
    <property type="match status" value="1"/>
</dbReference>
<proteinExistence type="inferred from homology"/>
<feature type="transmembrane region" description="Helical" evidence="9">
    <location>
        <begin position="20"/>
        <end position="43"/>
    </location>
</feature>
<dbReference type="Gene3D" id="3.30.1330.60">
    <property type="entry name" value="OmpA-like domain"/>
    <property type="match status" value="1"/>
</dbReference>
<dbReference type="EMBL" id="JBHUHT010000007">
    <property type="protein sequence ID" value="MFD2094789.1"/>
    <property type="molecule type" value="Genomic_DNA"/>
</dbReference>
<evidence type="ECO:0000256" key="7">
    <source>
        <dbReference type="PROSITE-ProRule" id="PRU00473"/>
    </source>
</evidence>